<evidence type="ECO:0000313" key="2">
    <source>
        <dbReference type="Proteomes" id="UP000187412"/>
    </source>
</evidence>
<proteinExistence type="predicted"/>
<evidence type="ECO:0000313" key="1">
    <source>
        <dbReference type="EMBL" id="OMD45751.1"/>
    </source>
</evidence>
<keyword evidence="2" id="KW-1185">Reference proteome</keyword>
<gene>
    <name evidence="1" type="ORF">BSK56_19005</name>
</gene>
<dbReference type="Gene3D" id="3.10.450.420">
    <property type="match status" value="1"/>
</dbReference>
<dbReference type="Pfam" id="PF16800">
    <property type="entry name" value="Endopep_inhib"/>
    <property type="match status" value="1"/>
</dbReference>
<comment type="caution">
    <text evidence="1">The sequence shown here is derived from an EMBL/GenBank/DDBJ whole genome shotgun (WGS) entry which is preliminary data.</text>
</comment>
<dbReference type="EMBL" id="MPTB01000024">
    <property type="protein sequence ID" value="OMD45751.1"/>
    <property type="molecule type" value="Genomic_DNA"/>
</dbReference>
<dbReference type="Proteomes" id="UP000187412">
    <property type="component" value="Unassembled WGS sequence"/>
</dbReference>
<reference evidence="1 2" key="1">
    <citation type="submission" date="2016-10" db="EMBL/GenBank/DDBJ databases">
        <title>Paenibacillus species isolates.</title>
        <authorList>
            <person name="Beno S.M."/>
        </authorList>
    </citation>
    <scope>NUCLEOTIDE SEQUENCE [LARGE SCALE GENOMIC DNA]</scope>
    <source>
        <strain evidence="1 2">FSL H7-0744</strain>
    </source>
</reference>
<organism evidence="1 2">
    <name type="scientific">Paenibacillus borealis</name>
    <dbReference type="NCBI Taxonomy" id="160799"/>
    <lineage>
        <taxon>Bacteria</taxon>
        <taxon>Bacillati</taxon>
        <taxon>Bacillota</taxon>
        <taxon>Bacilli</taxon>
        <taxon>Bacillales</taxon>
        <taxon>Paenibacillaceae</taxon>
        <taxon>Paenibacillus</taxon>
    </lineage>
</organism>
<dbReference type="InterPro" id="IPR031841">
    <property type="entry name" value="Endopep_inhib"/>
</dbReference>
<dbReference type="InterPro" id="IPR053749">
    <property type="entry name" value="TA_system-associated_sf"/>
</dbReference>
<dbReference type="RefSeq" id="WP_076112298.1">
    <property type="nucleotide sequence ID" value="NZ_MPTB01000024.1"/>
</dbReference>
<protein>
    <submittedName>
        <fullName evidence="1">Uncharacterized protein</fullName>
    </submittedName>
</protein>
<sequence length="159" mass="18608">MPRITQSVSELKRFIENAESVWVEVFYSADTNKVIIVDGREYLRLPLRFSTRAKVIAYFRRYWGIALSNRMFCNLMTVTRNGRLYVIAGDTGPLPYYPRRLRVTSRTPTRLRVTANLSFDVDTDEGTEIIRYLIARSGERLTILDRSNKFGDPRYQPCR</sequence>
<name>A0ABX3H5V0_PAEBO</name>
<accession>A0ABX3H5V0</accession>